<accession>A0A2S4V284</accession>
<dbReference type="PANTHER" id="PTHR14094:SF9">
    <property type="entry name" value="SIGNAL RECOGNITION PARTICLE SUBUNIT SRP72"/>
    <property type="match status" value="1"/>
</dbReference>
<dbReference type="InterPro" id="IPR011990">
    <property type="entry name" value="TPR-like_helical_dom_sf"/>
</dbReference>
<feature type="compositionally biased region" description="Low complexity" evidence="1">
    <location>
        <begin position="280"/>
        <end position="296"/>
    </location>
</feature>
<dbReference type="VEuPathDB" id="FungiDB:PSTT_11586"/>
<dbReference type="FunFam" id="1.25.40.10:FF:002644">
    <property type="entry name" value="Signal recognition particle subunit srp72"/>
    <property type="match status" value="1"/>
</dbReference>
<feature type="compositionally biased region" description="Basic residues" evidence="1">
    <location>
        <begin position="370"/>
        <end position="379"/>
    </location>
</feature>
<reference evidence="3" key="3">
    <citation type="journal article" date="2018" name="Mol. Plant Microbe Interact.">
        <title>Genome sequence resources for the wheat stripe rust pathogen (Puccinia striiformis f. sp. tritici) and the barley stripe rust pathogen (Puccinia striiformis f. sp. hordei).</title>
        <authorList>
            <person name="Xia C."/>
            <person name="Wang M."/>
            <person name="Yin C."/>
            <person name="Cornejo O.E."/>
            <person name="Hulbert S.H."/>
            <person name="Chen X."/>
        </authorList>
    </citation>
    <scope>NUCLEOTIDE SEQUENCE [LARGE SCALE GENOMIC DNA]</scope>
    <source>
        <strain evidence="3">93TX-2</strain>
    </source>
</reference>
<name>A0A2S4V284_9BASI</name>
<dbReference type="InterPro" id="IPR026270">
    <property type="entry name" value="SRP72"/>
</dbReference>
<dbReference type="VEuPathDB" id="FungiDB:PSHT_11599"/>
<reference evidence="2 3" key="1">
    <citation type="submission" date="2017-12" db="EMBL/GenBank/DDBJ databases">
        <title>Gene loss provides genomic basis for host adaptation in cereal stripe rust fungi.</title>
        <authorList>
            <person name="Xia C."/>
        </authorList>
    </citation>
    <scope>NUCLEOTIDE SEQUENCE [LARGE SCALE GENOMIC DNA]</scope>
    <source>
        <strain evidence="2 3">93TX-2</strain>
    </source>
</reference>
<dbReference type="GO" id="GO:0006614">
    <property type="term" value="P:SRP-dependent cotranslational protein targeting to membrane"/>
    <property type="evidence" value="ECO:0007669"/>
    <property type="project" value="InterPro"/>
</dbReference>
<reference evidence="3" key="2">
    <citation type="journal article" date="2018" name="BMC Genomics">
        <title>Genomic insights into host adaptation between the wheat stripe rust pathogen (Puccinia striiformis f. sp. tritici) and the barley stripe rust pathogen (Puccinia striiformis f. sp. hordei).</title>
        <authorList>
            <person name="Xia C."/>
            <person name="Wang M."/>
            <person name="Yin C."/>
            <person name="Cornejo O.E."/>
            <person name="Hulbert S.H."/>
            <person name="Chen X."/>
        </authorList>
    </citation>
    <scope>NUCLEOTIDE SEQUENCE [LARGE SCALE GENOMIC DNA]</scope>
    <source>
        <strain evidence="3">93TX-2</strain>
    </source>
</reference>
<gene>
    <name evidence="2" type="ORF">PSHT_11599</name>
</gene>
<proteinExistence type="predicted"/>
<evidence type="ECO:0008006" key="4">
    <source>
        <dbReference type="Google" id="ProtNLM"/>
    </source>
</evidence>
<feature type="compositionally biased region" description="Basic and acidic residues" evidence="1">
    <location>
        <begin position="312"/>
        <end position="326"/>
    </location>
</feature>
<feature type="compositionally biased region" description="Low complexity" evidence="1">
    <location>
        <begin position="327"/>
        <end position="337"/>
    </location>
</feature>
<dbReference type="AlphaFoldDB" id="A0A2S4V284"/>
<dbReference type="OrthoDB" id="2502068at2759"/>
<feature type="region of interest" description="Disordered" evidence="1">
    <location>
        <begin position="63"/>
        <end position="85"/>
    </location>
</feature>
<organism evidence="2 3">
    <name type="scientific">Puccinia striiformis</name>
    <dbReference type="NCBI Taxonomy" id="27350"/>
    <lineage>
        <taxon>Eukaryota</taxon>
        <taxon>Fungi</taxon>
        <taxon>Dikarya</taxon>
        <taxon>Basidiomycota</taxon>
        <taxon>Pucciniomycotina</taxon>
        <taxon>Pucciniomycetes</taxon>
        <taxon>Pucciniales</taxon>
        <taxon>Pucciniaceae</taxon>
        <taxon>Puccinia</taxon>
    </lineage>
</organism>
<protein>
    <recommendedName>
        <fullName evidence="4">Signal recognition particle subunit SRP72</fullName>
    </recommendedName>
</protein>
<dbReference type="GO" id="GO:0043022">
    <property type="term" value="F:ribosome binding"/>
    <property type="evidence" value="ECO:0007669"/>
    <property type="project" value="TreeGrafter"/>
</dbReference>
<dbReference type="Gene3D" id="1.25.40.10">
    <property type="entry name" value="Tetratricopeptide repeat domain"/>
    <property type="match status" value="1"/>
</dbReference>
<keyword evidence="3" id="KW-1185">Reference proteome</keyword>
<evidence type="ECO:0000313" key="3">
    <source>
        <dbReference type="Proteomes" id="UP000238274"/>
    </source>
</evidence>
<dbReference type="Proteomes" id="UP000238274">
    <property type="component" value="Unassembled WGS sequence"/>
</dbReference>
<dbReference type="GO" id="GO:0005786">
    <property type="term" value="C:signal recognition particle, endoplasmic reticulum targeting"/>
    <property type="evidence" value="ECO:0007669"/>
    <property type="project" value="TreeGrafter"/>
</dbReference>
<feature type="region of interest" description="Disordered" evidence="1">
    <location>
        <begin position="280"/>
        <end position="379"/>
    </location>
</feature>
<dbReference type="PANTHER" id="PTHR14094">
    <property type="entry name" value="SIGNAL RECOGNITION PARTICLE 72"/>
    <property type="match status" value="1"/>
</dbReference>
<feature type="compositionally biased region" description="Basic residues" evidence="1">
    <location>
        <begin position="63"/>
        <end position="83"/>
    </location>
</feature>
<comment type="caution">
    <text evidence="2">The sequence shown here is derived from an EMBL/GenBank/DDBJ whole genome shotgun (WGS) entry which is preliminary data.</text>
</comment>
<dbReference type="EMBL" id="PKSM01000195">
    <property type="protein sequence ID" value="POW03611.1"/>
    <property type="molecule type" value="Genomic_DNA"/>
</dbReference>
<feature type="compositionally biased region" description="Polar residues" evidence="1">
    <location>
        <begin position="347"/>
        <end position="357"/>
    </location>
</feature>
<evidence type="ECO:0000256" key="1">
    <source>
        <dbReference type="SAM" id="MobiDB-lite"/>
    </source>
</evidence>
<evidence type="ECO:0000313" key="2">
    <source>
        <dbReference type="EMBL" id="POW03611.1"/>
    </source>
</evidence>
<dbReference type="GO" id="GO:0008312">
    <property type="term" value="F:7S RNA binding"/>
    <property type="evidence" value="ECO:0007669"/>
    <property type="project" value="TreeGrafter"/>
</dbReference>
<sequence length="379" mass="42804">MRLPMTCTSKETTDRGVLEEIPLVDGELRVGAPRTSVGEWTGEQHHLDIDIILPLFEAMAPKINRKPQPKRSNLKSKLATRRSKTPEQILQARRARLFQQLDKGFHQNALKTCNQLLDQQGTDNDILVDTKAKLLTILERYQETLEFISKQKVESEALKLLECYCLYKLGQLEKADKAISNPVIVAQEDLSRARLALESQIKKYGGSSNSDDLRKQRPLEELLIDSDPNHPEHLDLTANLSACQARIDFADHHIPNQIGSINIDVLESVPITSTFFNSHPNFPSSSGSRHSRSTQSAKVKPVKPLDPTRPPPDPERWLPLRQRENVNNKFGKRSNNSKNKKAKQQKLATQGSVSTVLPPSVDQSSQKSKQNQRKKKNKK</sequence>